<reference evidence="1 3" key="2">
    <citation type="journal article" date="2013" name="Nature">
        <title>Insights into bilaterian evolution from three spiralian genomes.</title>
        <authorList>
            <person name="Simakov O."/>
            <person name="Marletaz F."/>
            <person name="Cho S.J."/>
            <person name="Edsinger-Gonzales E."/>
            <person name="Havlak P."/>
            <person name="Hellsten U."/>
            <person name="Kuo D.H."/>
            <person name="Larsson T."/>
            <person name="Lv J."/>
            <person name="Arendt D."/>
            <person name="Savage R."/>
            <person name="Osoegawa K."/>
            <person name="de Jong P."/>
            <person name="Grimwood J."/>
            <person name="Chapman J.A."/>
            <person name="Shapiro H."/>
            <person name="Aerts A."/>
            <person name="Otillar R.P."/>
            <person name="Terry A.Y."/>
            <person name="Boore J.L."/>
            <person name="Grigoriev I.V."/>
            <person name="Lindberg D.R."/>
            <person name="Seaver E.C."/>
            <person name="Weisblat D.A."/>
            <person name="Putnam N.H."/>
            <person name="Rokhsar D.S."/>
        </authorList>
    </citation>
    <scope>NUCLEOTIDE SEQUENCE</scope>
</reference>
<dbReference type="EMBL" id="AMQM01000095">
    <property type="status" value="NOT_ANNOTATED_CDS"/>
    <property type="molecule type" value="Genomic_DNA"/>
</dbReference>
<organism evidence="2 3">
    <name type="scientific">Helobdella robusta</name>
    <name type="common">Californian leech</name>
    <dbReference type="NCBI Taxonomy" id="6412"/>
    <lineage>
        <taxon>Eukaryota</taxon>
        <taxon>Metazoa</taxon>
        <taxon>Spiralia</taxon>
        <taxon>Lophotrochozoa</taxon>
        <taxon>Annelida</taxon>
        <taxon>Clitellata</taxon>
        <taxon>Hirudinea</taxon>
        <taxon>Rhynchobdellida</taxon>
        <taxon>Glossiphoniidae</taxon>
        <taxon>Helobdella</taxon>
    </lineage>
</organism>
<reference evidence="3" key="1">
    <citation type="submission" date="2012-12" db="EMBL/GenBank/DDBJ databases">
        <authorList>
            <person name="Hellsten U."/>
            <person name="Grimwood J."/>
            <person name="Chapman J.A."/>
            <person name="Shapiro H."/>
            <person name="Aerts A."/>
            <person name="Otillar R.P."/>
            <person name="Terry A.Y."/>
            <person name="Boore J.L."/>
            <person name="Simakov O."/>
            <person name="Marletaz F."/>
            <person name="Cho S.-J."/>
            <person name="Edsinger-Gonzales E."/>
            <person name="Havlak P."/>
            <person name="Kuo D.-H."/>
            <person name="Larsson T."/>
            <person name="Lv J."/>
            <person name="Arendt D."/>
            <person name="Savage R."/>
            <person name="Osoegawa K."/>
            <person name="de Jong P."/>
            <person name="Lindberg D.R."/>
            <person name="Seaver E.C."/>
            <person name="Weisblat D.A."/>
            <person name="Putnam N.H."/>
            <person name="Grigoriev I.V."/>
            <person name="Rokhsar D.S."/>
        </authorList>
    </citation>
    <scope>NUCLEOTIDE SEQUENCE</scope>
</reference>
<evidence type="ECO:0000313" key="3">
    <source>
        <dbReference type="Proteomes" id="UP000015101"/>
    </source>
</evidence>
<dbReference type="OrthoDB" id="8064697at2759"/>
<dbReference type="AlphaFoldDB" id="T1EN22"/>
<dbReference type="CTD" id="20197972"/>
<dbReference type="RefSeq" id="XP_009008894.1">
    <property type="nucleotide sequence ID" value="XM_009010646.1"/>
</dbReference>
<dbReference type="SUPFAM" id="SSF56219">
    <property type="entry name" value="DNase I-like"/>
    <property type="match status" value="1"/>
</dbReference>
<dbReference type="KEGG" id="hro:HELRODRAFT_158637"/>
<dbReference type="InterPro" id="IPR036691">
    <property type="entry name" value="Endo/exonu/phosph_ase_sf"/>
</dbReference>
<evidence type="ECO:0000313" key="2">
    <source>
        <dbReference type="EnsemblMetazoa" id="HelroP158637"/>
    </source>
</evidence>
<dbReference type="GeneID" id="20197972"/>
<reference evidence="2" key="3">
    <citation type="submission" date="2015-06" db="UniProtKB">
        <authorList>
            <consortium name="EnsemblMetazoa"/>
        </authorList>
    </citation>
    <scope>IDENTIFICATION</scope>
</reference>
<sequence>MRLGSTLKAAAITKYISKLIINFNSKTFTNSKRGSKAMWEQVKKIVGSEKSLNTSTVQHIDANTLNTHFASMSTDHSYKISPTKATTINSHQHQQFTPYSVLHILTKACPSGKGPDGLQACKLKDAVTIFIPFSIAKTAIDVIKTICFLSNVAIEIASNQDCFRFWLESNFSNIFSRLLLDRVMTFSRFSLDFLSRMSKHSMSIQQTVETNPPHLDVSPGFSSTERAIPAVLLRCLLLRAGIEANPGPPKIWICPGCHQRINKTQYSARCRTCYNWHHLNNCLTNINGHYYCNNCPLSSPVLKLKRHVGVCWRLTAANFNIIIQQLSPQQTINITCTFQESKLTKGSKNPVFKEYAIYRKNRRIGRGGGLILLIHNSITYSIESLPDVPTIESQAITFNASDTDINIINIYIPPQSTCPTGFTALKPYPNFY</sequence>
<protein>
    <submittedName>
        <fullName evidence="1 2">Uncharacterized protein</fullName>
    </submittedName>
</protein>
<accession>T1EN22</accession>
<keyword evidence="3" id="KW-1185">Reference proteome</keyword>
<dbReference type="InParanoid" id="T1EN22"/>
<dbReference type="HOGENOM" id="CLU_635059_0_0_1"/>
<dbReference type="Gene3D" id="3.60.10.10">
    <property type="entry name" value="Endonuclease/exonuclease/phosphatase"/>
    <property type="match status" value="1"/>
</dbReference>
<name>T1EN22_HELRO</name>
<gene>
    <name evidence="2" type="primary">20197972</name>
    <name evidence="1" type="ORF">HELRODRAFT_158637</name>
</gene>
<dbReference type="Proteomes" id="UP000015101">
    <property type="component" value="Unassembled WGS sequence"/>
</dbReference>
<dbReference type="EnsemblMetazoa" id="HelroT158637">
    <property type="protein sequence ID" value="HelroP158637"/>
    <property type="gene ID" value="HelroG158637"/>
</dbReference>
<evidence type="ECO:0000313" key="1">
    <source>
        <dbReference type="EMBL" id="ESO12174.1"/>
    </source>
</evidence>
<dbReference type="EMBL" id="KB095811">
    <property type="protein sequence ID" value="ESO12174.1"/>
    <property type="molecule type" value="Genomic_DNA"/>
</dbReference>
<proteinExistence type="predicted"/>